<evidence type="ECO:0000256" key="2">
    <source>
        <dbReference type="SAM" id="SignalP"/>
    </source>
</evidence>
<dbReference type="PROSITE" id="PS51257">
    <property type="entry name" value="PROKAR_LIPOPROTEIN"/>
    <property type="match status" value="1"/>
</dbReference>
<comment type="caution">
    <text evidence="3">The sequence shown here is derived from an EMBL/GenBank/DDBJ whole genome shotgun (WGS) entry which is preliminary data.</text>
</comment>
<protein>
    <submittedName>
        <fullName evidence="3">Uncharacterized protein</fullName>
    </submittedName>
</protein>
<feature type="region of interest" description="Disordered" evidence="1">
    <location>
        <begin position="33"/>
        <end position="93"/>
    </location>
</feature>
<feature type="chain" id="PRO_5047009760" evidence="2">
    <location>
        <begin position="33"/>
        <end position="120"/>
    </location>
</feature>
<reference evidence="4" key="1">
    <citation type="journal article" date="2019" name="Int. J. Syst. Evol. Microbiol.">
        <title>The Global Catalogue of Microorganisms (GCM) 10K type strain sequencing project: providing services to taxonomists for standard genome sequencing and annotation.</title>
        <authorList>
            <consortium name="The Broad Institute Genomics Platform"/>
            <consortium name="The Broad Institute Genome Sequencing Center for Infectious Disease"/>
            <person name="Wu L."/>
            <person name="Ma J."/>
        </authorList>
    </citation>
    <scope>NUCLEOTIDE SEQUENCE [LARGE SCALE GENOMIC DNA]</scope>
    <source>
        <strain evidence="4">JCM 16923</strain>
    </source>
</reference>
<feature type="compositionally biased region" description="Pro residues" evidence="1">
    <location>
        <begin position="62"/>
        <end position="90"/>
    </location>
</feature>
<dbReference type="RefSeq" id="WP_344781952.1">
    <property type="nucleotide sequence ID" value="NZ_BAAAZW010000003.1"/>
</dbReference>
<evidence type="ECO:0000313" key="4">
    <source>
        <dbReference type="Proteomes" id="UP001418444"/>
    </source>
</evidence>
<gene>
    <name evidence="3" type="ORF">GCM10022231_13630</name>
</gene>
<feature type="signal peptide" evidence="2">
    <location>
        <begin position="1"/>
        <end position="32"/>
    </location>
</feature>
<evidence type="ECO:0000256" key="1">
    <source>
        <dbReference type="SAM" id="MobiDB-lite"/>
    </source>
</evidence>
<keyword evidence="2" id="KW-0732">Signal</keyword>
<name>A0ABP7NXE9_9ACTN</name>
<sequence>MSVTATKRWLLGTAVGALATGGLFLGAGMSAACDDEKPAAPRNNQPAPPATPPADPFTQWFAPPPAPPAPPQAPPQTPPGNPPVTNPPPELRNIDPMVYLPNEWYLPNLNLPTLPWFLPD</sequence>
<dbReference type="Proteomes" id="UP001418444">
    <property type="component" value="Unassembled WGS sequence"/>
</dbReference>
<evidence type="ECO:0000313" key="3">
    <source>
        <dbReference type="EMBL" id="GAA3956133.1"/>
    </source>
</evidence>
<feature type="compositionally biased region" description="Pro residues" evidence="1">
    <location>
        <begin position="46"/>
        <end position="55"/>
    </location>
</feature>
<dbReference type="EMBL" id="BAAAZW010000003">
    <property type="protein sequence ID" value="GAA3956133.1"/>
    <property type="molecule type" value="Genomic_DNA"/>
</dbReference>
<organism evidence="3 4">
    <name type="scientific">Gordonia caeni</name>
    <dbReference type="NCBI Taxonomy" id="1007097"/>
    <lineage>
        <taxon>Bacteria</taxon>
        <taxon>Bacillati</taxon>
        <taxon>Actinomycetota</taxon>
        <taxon>Actinomycetes</taxon>
        <taxon>Mycobacteriales</taxon>
        <taxon>Gordoniaceae</taxon>
        <taxon>Gordonia</taxon>
    </lineage>
</organism>
<keyword evidence="4" id="KW-1185">Reference proteome</keyword>
<proteinExistence type="predicted"/>
<accession>A0ABP7NXE9</accession>